<name>A0A9R0HRP5_SPIOL</name>
<dbReference type="CDD" id="cd00641">
    <property type="entry name" value="GTP_cyclohydro2"/>
    <property type="match status" value="1"/>
</dbReference>
<dbReference type="GO" id="GO:0005525">
    <property type="term" value="F:GTP binding"/>
    <property type="evidence" value="ECO:0007669"/>
    <property type="project" value="UniProtKB-KW"/>
</dbReference>
<evidence type="ECO:0000256" key="4">
    <source>
        <dbReference type="ARBA" id="ARBA00005520"/>
    </source>
</evidence>
<keyword evidence="14" id="KW-0809">Transit peptide</keyword>
<evidence type="ECO:0000256" key="15">
    <source>
        <dbReference type="ARBA" id="ARBA00023134"/>
    </source>
</evidence>
<dbReference type="GeneID" id="110775390"/>
<dbReference type="InterPro" id="IPR000422">
    <property type="entry name" value="DHBP_synthase_RibB"/>
</dbReference>
<reference evidence="19" key="2">
    <citation type="submission" date="2025-08" db="UniProtKB">
        <authorList>
            <consortium name="RefSeq"/>
        </authorList>
    </citation>
    <scope>IDENTIFICATION</scope>
    <source>
        <tissue evidence="19">Leaf</tissue>
    </source>
</reference>
<evidence type="ECO:0000256" key="6">
    <source>
        <dbReference type="ARBA" id="ARBA00012762"/>
    </source>
</evidence>
<dbReference type="Proteomes" id="UP000813463">
    <property type="component" value="Chromosome 6"/>
</dbReference>
<dbReference type="GO" id="GO:0008686">
    <property type="term" value="F:3,4-dihydroxy-2-butanone-4-phosphate synthase activity"/>
    <property type="evidence" value="ECO:0000318"/>
    <property type="project" value="GO_Central"/>
</dbReference>
<dbReference type="InterPro" id="IPR017945">
    <property type="entry name" value="DHBP_synth_RibB-like_a/b_dom"/>
</dbReference>
<keyword evidence="10" id="KW-0479">Metal-binding</keyword>
<dbReference type="HAMAP" id="MF_01283">
    <property type="entry name" value="RibBA"/>
    <property type="match status" value="1"/>
</dbReference>
<dbReference type="FunFam" id="3.40.50.10990:FF:000001">
    <property type="entry name" value="Riboflavin biosynthesis protein RibBA"/>
    <property type="match status" value="1"/>
</dbReference>
<dbReference type="InterPro" id="IPR036144">
    <property type="entry name" value="RibA-like_sf"/>
</dbReference>
<dbReference type="FunFam" id="3.90.870.10:FF:000005">
    <property type="entry name" value="Bifunctional riboflavin biosynthesis protein RIBA 1 chloroplastic"/>
    <property type="match status" value="1"/>
</dbReference>
<dbReference type="GO" id="GO:0009231">
    <property type="term" value="P:riboflavin biosynthetic process"/>
    <property type="evidence" value="ECO:0000318"/>
    <property type="project" value="GO_Central"/>
</dbReference>
<comment type="similarity">
    <text evidence="4">In the N-terminal section; belongs to the DHBP synthase family.</text>
</comment>
<comment type="pathway">
    <text evidence="3">Cofactor biosynthesis; riboflavin biosynthesis; 5-amino-6-(D-ribitylamino)uracil from GTP: step 1/4.</text>
</comment>
<evidence type="ECO:0000256" key="14">
    <source>
        <dbReference type="ARBA" id="ARBA00022946"/>
    </source>
</evidence>
<keyword evidence="7" id="KW-0150">Chloroplast</keyword>
<keyword evidence="8" id="KW-0686">Riboflavin biosynthesis</keyword>
<sequence length="524" mass="56992">MGSIPCTHPILPHIFTGSSIPRSLLLKHNQRWWNLSSWASSFDAAESLSNDQSSSHLENQNASLNSVFGTLDAKITPETINFFVSDAEGDPDCPTKGYSSIHQALITLKQGKFVIVVDDENEDEGNLVMAASLVSPQAMAFMVKHGTGIVSVGMRGEDLERLELPLMTPDSENADSAAPTFTVTVDAKVGITTGVSASDRAKTVAALASPNSKAEDFRRPGHVFPLKYKNGGVLRRAGHTEASVDLVMLAELRPVSVLSAIIDQHDGSIASLTTLRKLSLEHNIPIVSITDLIRYKRKRERLVERTAVSTIPTNWGQFEAYCYNSKLDGIEHIALVKGDIGNGEDILVRVHSECLTGDVFGSARCDCGNQLALAMELIDKAGRGILLYLRGHEGRGIGLGHKLQAYNLQDQGHDTVEANLQLGLEADARDYGIGAQILRDIGVRTMRLMTNNPAKFTGLKGYGLAVIGRVPVLTPITDQNRRYLETKRVKMGHIYGSDIQQSLPGFIDPNLINSDTQQSAEETN</sequence>
<dbReference type="RefSeq" id="XP_021835693.1">
    <property type="nucleotide sequence ID" value="XM_021980001.2"/>
</dbReference>
<comment type="catalytic activity">
    <reaction evidence="16">
        <text>GTP + 4 H2O = 2,5-diamino-6-hydroxy-4-(5-phosphoribosylamino)-pyrimidine + formate + 2 phosphate + 3 H(+)</text>
        <dbReference type="Rhea" id="RHEA:23704"/>
        <dbReference type="ChEBI" id="CHEBI:15377"/>
        <dbReference type="ChEBI" id="CHEBI:15378"/>
        <dbReference type="ChEBI" id="CHEBI:15740"/>
        <dbReference type="ChEBI" id="CHEBI:37565"/>
        <dbReference type="ChEBI" id="CHEBI:43474"/>
        <dbReference type="ChEBI" id="CHEBI:58614"/>
        <dbReference type="EC" id="3.5.4.25"/>
    </reaction>
</comment>
<evidence type="ECO:0000256" key="7">
    <source>
        <dbReference type="ARBA" id="ARBA00022528"/>
    </source>
</evidence>
<dbReference type="Gene3D" id="3.90.870.10">
    <property type="entry name" value="DHBP synthase"/>
    <property type="match status" value="1"/>
</dbReference>
<accession>A0A9R0HRP5</accession>
<dbReference type="HAMAP" id="MF_00179">
    <property type="entry name" value="RibA"/>
    <property type="match status" value="1"/>
</dbReference>
<dbReference type="InterPro" id="IPR032677">
    <property type="entry name" value="GTP_cyclohydro_II"/>
</dbReference>
<evidence type="ECO:0000313" key="19">
    <source>
        <dbReference type="RefSeq" id="XP_021835693.1"/>
    </source>
</evidence>
<dbReference type="GO" id="GO:0009507">
    <property type="term" value="C:chloroplast"/>
    <property type="evidence" value="ECO:0007669"/>
    <property type="project" value="UniProtKB-SubCell"/>
</dbReference>
<keyword evidence="15" id="KW-0342">GTP-binding</keyword>
<dbReference type="GO" id="GO:0005829">
    <property type="term" value="C:cytosol"/>
    <property type="evidence" value="ECO:0000318"/>
    <property type="project" value="GO_Central"/>
</dbReference>
<evidence type="ECO:0000256" key="8">
    <source>
        <dbReference type="ARBA" id="ARBA00022619"/>
    </source>
</evidence>
<evidence type="ECO:0000256" key="9">
    <source>
        <dbReference type="ARBA" id="ARBA00022640"/>
    </source>
</evidence>
<evidence type="ECO:0000256" key="1">
    <source>
        <dbReference type="ARBA" id="ARBA00001947"/>
    </source>
</evidence>
<dbReference type="AlphaFoldDB" id="A0A9R0HRP5"/>
<evidence type="ECO:0000256" key="5">
    <source>
        <dbReference type="ARBA" id="ARBA00008976"/>
    </source>
</evidence>
<evidence type="ECO:0000256" key="13">
    <source>
        <dbReference type="ARBA" id="ARBA00022833"/>
    </source>
</evidence>
<evidence type="ECO:0000313" key="18">
    <source>
        <dbReference type="Proteomes" id="UP000813463"/>
    </source>
</evidence>
<keyword evidence="12" id="KW-0378">Hydrolase</keyword>
<dbReference type="SUPFAM" id="SSF142695">
    <property type="entry name" value="RibA-like"/>
    <property type="match status" value="1"/>
</dbReference>
<comment type="cofactor">
    <cofactor evidence="1">
        <name>Zn(2+)</name>
        <dbReference type="ChEBI" id="CHEBI:29105"/>
    </cofactor>
</comment>
<dbReference type="SUPFAM" id="SSF55821">
    <property type="entry name" value="YrdC/RibB"/>
    <property type="match status" value="1"/>
</dbReference>
<keyword evidence="13" id="KW-0862">Zinc</keyword>
<evidence type="ECO:0000256" key="11">
    <source>
        <dbReference type="ARBA" id="ARBA00022741"/>
    </source>
</evidence>
<dbReference type="OrthoDB" id="60371at2759"/>
<keyword evidence="11" id="KW-0547">Nucleotide-binding</keyword>
<dbReference type="Pfam" id="PF00925">
    <property type="entry name" value="GTP_cyclohydro2"/>
    <property type="match status" value="1"/>
</dbReference>
<dbReference type="InterPro" id="IPR016299">
    <property type="entry name" value="Riboflavin_synth_RibBA"/>
</dbReference>
<dbReference type="PANTHER" id="PTHR21327">
    <property type="entry name" value="GTP CYCLOHYDROLASE II-RELATED"/>
    <property type="match status" value="1"/>
</dbReference>
<dbReference type="KEGG" id="soe:110775390"/>
<comment type="similarity">
    <text evidence="5">In the C-terminal section; belongs to the GTP cyclohydrolase II family.</text>
</comment>
<evidence type="ECO:0000256" key="2">
    <source>
        <dbReference type="ARBA" id="ARBA00004229"/>
    </source>
</evidence>
<evidence type="ECO:0000259" key="17">
    <source>
        <dbReference type="Pfam" id="PF00925"/>
    </source>
</evidence>
<evidence type="ECO:0000256" key="12">
    <source>
        <dbReference type="ARBA" id="ARBA00022801"/>
    </source>
</evidence>
<organism evidence="18 19">
    <name type="scientific">Spinacia oleracea</name>
    <name type="common">Spinach</name>
    <dbReference type="NCBI Taxonomy" id="3562"/>
    <lineage>
        <taxon>Eukaryota</taxon>
        <taxon>Viridiplantae</taxon>
        <taxon>Streptophyta</taxon>
        <taxon>Embryophyta</taxon>
        <taxon>Tracheophyta</taxon>
        <taxon>Spermatophyta</taxon>
        <taxon>Magnoliopsida</taxon>
        <taxon>eudicotyledons</taxon>
        <taxon>Gunneridae</taxon>
        <taxon>Pentapetalae</taxon>
        <taxon>Caryophyllales</taxon>
        <taxon>Chenopodiaceae</taxon>
        <taxon>Chenopodioideae</taxon>
        <taxon>Anserineae</taxon>
        <taxon>Spinacia</taxon>
    </lineage>
</organism>
<dbReference type="NCBIfam" id="NF006803">
    <property type="entry name" value="PRK09311.1"/>
    <property type="match status" value="1"/>
</dbReference>
<comment type="subcellular location">
    <subcellularLocation>
        <location evidence="2">Plastid</location>
        <location evidence="2">Chloroplast</location>
    </subcellularLocation>
</comment>
<evidence type="ECO:0000256" key="3">
    <source>
        <dbReference type="ARBA" id="ARBA00004853"/>
    </source>
</evidence>
<dbReference type="InterPro" id="IPR000926">
    <property type="entry name" value="RibA"/>
</dbReference>
<dbReference type="NCBIfam" id="TIGR00505">
    <property type="entry name" value="ribA"/>
    <property type="match status" value="1"/>
</dbReference>
<dbReference type="GO" id="GO:0003935">
    <property type="term" value="F:GTP cyclohydrolase II activity"/>
    <property type="evidence" value="ECO:0007669"/>
    <property type="project" value="UniProtKB-EC"/>
</dbReference>
<dbReference type="NCBIfam" id="NF001591">
    <property type="entry name" value="PRK00393.1"/>
    <property type="match status" value="1"/>
</dbReference>
<protein>
    <recommendedName>
        <fullName evidence="6">GTP cyclohydrolase II</fullName>
        <ecNumber evidence="6">3.5.4.25</ecNumber>
    </recommendedName>
</protein>
<dbReference type="GO" id="GO:0046872">
    <property type="term" value="F:metal ion binding"/>
    <property type="evidence" value="ECO:0007669"/>
    <property type="project" value="UniProtKB-KW"/>
</dbReference>
<dbReference type="PANTHER" id="PTHR21327:SF29">
    <property type="entry name" value="GTP CYCLOHYDROLASE-2"/>
    <property type="match status" value="1"/>
</dbReference>
<evidence type="ECO:0000256" key="10">
    <source>
        <dbReference type="ARBA" id="ARBA00022723"/>
    </source>
</evidence>
<reference evidence="18" key="1">
    <citation type="journal article" date="2021" name="Nat. Commun.">
        <title>Genomic analyses provide insights into spinach domestication and the genetic basis of agronomic traits.</title>
        <authorList>
            <person name="Cai X."/>
            <person name="Sun X."/>
            <person name="Xu C."/>
            <person name="Sun H."/>
            <person name="Wang X."/>
            <person name="Ge C."/>
            <person name="Zhang Z."/>
            <person name="Wang Q."/>
            <person name="Fei Z."/>
            <person name="Jiao C."/>
            <person name="Wang Q."/>
        </authorList>
    </citation>
    <scope>NUCLEOTIDE SEQUENCE [LARGE SCALE GENOMIC DNA]</scope>
    <source>
        <strain evidence="18">cv. Varoflay</strain>
    </source>
</reference>
<dbReference type="Gene3D" id="3.40.50.10990">
    <property type="entry name" value="GTP cyclohydrolase II"/>
    <property type="match status" value="1"/>
</dbReference>
<evidence type="ECO:0000256" key="16">
    <source>
        <dbReference type="ARBA" id="ARBA00049295"/>
    </source>
</evidence>
<gene>
    <name evidence="19" type="primary">LOC110775390</name>
</gene>
<proteinExistence type="inferred from homology"/>
<dbReference type="EC" id="3.5.4.25" evidence="6"/>
<dbReference type="NCBIfam" id="TIGR00506">
    <property type="entry name" value="ribB"/>
    <property type="match status" value="1"/>
</dbReference>
<keyword evidence="18" id="KW-1185">Reference proteome</keyword>
<feature type="domain" description="GTP cyclohydrolase II" evidence="17">
    <location>
        <begin position="305"/>
        <end position="471"/>
    </location>
</feature>
<keyword evidence="9" id="KW-0934">Plastid</keyword>
<dbReference type="Pfam" id="PF00926">
    <property type="entry name" value="DHBP_synthase"/>
    <property type="match status" value="1"/>
</dbReference>